<dbReference type="GO" id="GO:0051209">
    <property type="term" value="P:release of sequestered calcium ion into cytosol"/>
    <property type="evidence" value="ECO:0007669"/>
    <property type="project" value="TreeGrafter"/>
</dbReference>
<dbReference type="SUPFAM" id="SSF49562">
    <property type="entry name" value="C2 domain (Calcium/lipid-binding domain, CaLB)"/>
    <property type="match status" value="1"/>
</dbReference>
<dbReference type="STRING" id="409849.ENSPMGP00000026441"/>
<sequence length="94" mass="10865">LKTKPIHRNTLNPMWSEHFQFSVYFEELCFIRFSVVENNSSQTTLGKTKRGYRHVQLRTQHNEPLEVSSLFIFSSRTEESPTGGTTSASLVCIR</sequence>
<keyword evidence="3" id="KW-1185">Reference proteome</keyword>
<dbReference type="AlphaFoldDB" id="A0A3B4BD34"/>
<dbReference type="InterPro" id="IPR001192">
    <property type="entry name" value="PI-PLC_fam"/>
</dbReference>
<name>A0A3B4BD34_9GOBI</name>
<dbReference type="GO" id="GO:0046488">
    <property type="term" value="P:phosphatidylinositol metabolic process"/>
    <property type="evidence" value="ECO:0007669"/>
    <property type="project" value="TreeGrafter"/>
</dbReference>
<accession>A0A3B4BD34</accession>
<dbReference type="Gene3D" id="2.60.40.150">
    <property type="entry name" value="C2 domain"/>
    <property type="match status" value="1"/>
</dbReference>
<dbReference type="PROSITE" id="PS50004">
    <property type="entry name" value="C2"/>
    <property type="match status" value="1"/>
</dbReference>
<organism evidence="2 3">
    <name type="scientific">Periophthalmus magnuspinnatus</name>
    <dbReference type="NCBI Taxonomy" id="409849"/>
    <lineage>
        <taxon>Eukaryota</taxon>
        <taxon>Metazoa</taxon>
        <taxon>Chordata</taxon>
        <taxon>Craniata</taxon>
        <taxon>Vertebrata</taxon>
        <taxon>Euteleostomi</taxon>
        <taxon>Actinopterygii</taxon>
        <taxon>Neopterygii</taxon>
        <taxon>Teleostei</taxon>
        <taxon>Neoteleostei</taxon>
        <taxon>Acanthomorphata</taxon>
        <taxon>Gobiaria</taxon>
        <taxon>Gobiiformes</taxon>
        <taxon>Gobioidei</taxon>
        <taxon>Gobiidae</taxon>
        <taxon>Oxudercinae</taxon>
        <taxon>Periophthalmus</taxon>
    </lineage>
</organism>
<reference evidence="2" key="1">
    <citation type="submission" date="2025-08" db="UniProtKB">
        <authorList>
            <consortium name="Ensembl"/>
        </authorList>
    </citation>
    <scope>IDENTIFICATION</scope>
</reference>
<proteinExistence type="predicted"/>
<dbReference type="GO" id="GO:0007265">
    <property type="term" value="P:Ras protein signal transduction"/>
    <property type="evidence" value="ECO:0007669"/>
    <property type="project" value="TreeGrafter"/>
</dbReference>
<evidence type="ECO:0000313" key="3">
    <source>
        <dbReference type="Proteomes" id="UP000261520"/>
    </source>
</evidence>
<evidence type="ECO:0000259" key="1">
    <source>
        <dbReference type="PROSITE" id="PS50004"/>
    </source>
</evidence>
<dbReference type="GO" id="GO:0007186">
    <property type="term" value="P:G protein-coupled receptor signaling pathway"/>
    <property type="evidence" value="ECO:0007669"/>
    <property type="project" value="TreeGrafter"/>
</dbReference>
<dbReference type="CDD" id="cd00275">
    <property type="entry name" value="C2_PLC_like"/>
    <property type="match status" value="1"/>
</dbReference>
<dbReference type="InterPro" id="IPR000008">
    <property type="entry name" value="C2_dom"/>
</dbReference>
<dbReference type="GO" id="GO:0048015">
    <property type="term" value="P:phosphatidylinositol-mediated signaling"/>
    <property type="evidence" value="ECO:0007669"/>
    <property type="project" value="TreeGrafter"/>
</dbReference>
<dbReference type="PANTHER" id="PTHR10336:SF6">
    <property type="entry name" value="1-PHOSPHATIDYLINOSITOL 4,5-BISPHOSPHATE PHOSPHODIESTERASE EPSILON-1"/>
    <property type="match status" value="1"/>
</dbReference>
<evidence type="ECO:0000313" key="2">
    <source>
        <dbReference type="Ensembl" id="ENSPMGP00000026441.1"/>
    </source>
</evidence>
<dbReference type="InterPro" id="IPR035892">
    <property type="entry name" value="C2_domain_sf"/>
</dbReference>
<dbReference type="PANTHER" id="PTHR10336">
    <property type="entry name" value="PHOSPHOINOSITIDE-SPECIFIC PHOSPHOLIPASE C FAMILY PROTEIN"/>
    <property type="match status" value="1"/>
</dbReference>
<reference evidence="2" key="2">
    <citation type="submission" date="2025-09" db="UniProtKB">
        <authorList>
            <consortium name="Ensembl"/>
        </authorList>
    </citation>
    <scope>IDENTIFICATION</scope>
</reference>
<dbReference type="Pfam" id="PF00168">
    <property type="entry name" value="C2"/>
    <property type="match status" value="1"/>
</dbReference>
<dbReference type="Proteomes" id="UP000261520">
    <property type="component" value="Unplaced"/>
</dbReference>
<feature type="domain" description="C2" evidence="1">
    <location>
        <begin position="1"/>
        <end position="65"/>
    </location>
</feature>
<protein>
    <recommendedName>
        <fullName evidence="1">C2 domain-containing protein</fullName>
    </recommendedName>
</protein>
<dbReference type="Ensembl" id="ENSPMGT00000028159.1">
    <property type="protein sequence ID" value="ENSPMGP00000026441.1"/>
    <property type="gene ID" value="ENSPMGG00000021329.1"/>
</dbReference>
<dbReference type="GO" id="GO:0004435">
    <property type="term" value="F:phosphatidylinositol-4,5-bisphosphate phospholipase C activity"/>
    <property type="evidence" value="ECO:0007669"/>
    <property type="project" value="TreeGrafter"/>
</dbReference>